<dbReference type="Gene3D" id="1.10.3720.10">
    <property type="entry name" value="MetI-like"/>
    <property type="match status" value="1"/>
</dbReference>
<dbReference type="Proteomes" id="UP001431775">
    <property type="component" value="Unassembled WGS sequence"/>
</dbReference>
<feature type="transmembrane region" description="Helical" evidence="7">
    <location>
        <begin position="85"/>
        <end position="108"/>
    </location>
</feature>
<evidence type="ECO:0000256" key="5">
    <source>
        <dbReference type="ARBA" id="ARBA00022989"/>
    </source>
</evidence>
<dbReference type="SUPFAM" id="SSF161098">
    <property type="entry name" value="MetI-like"/>
    <property type="match status" value="1"/>
</dbReference>
<dbReference type="PANTHER" id="PTHR30151:SF38">
    <property type="entry name" value="ALIPHATIC SULFONATES TRANSPORT PERMEASE PROTEIN SSUC-RELATED"/>
    <property type="match status" value="1"/>
</dbReference>
<feature type="transmembrane region" description="Helical" evidence="7">
    <location>
        <begin position="193"/>
        <end position="214"/>
    </location>
</feature>
<protein>
    <submittedName>
        <fullName evidence="9">ABC transporter permease</fullName>
    </submittedName>
</protein>
<proteinExistence type="inferred from homology"/>
<name>A0ABT6QAR3_9PROT</name>
<comment type="subcellular location">
    <subcellularLocation>
        <location evidence="1 7">Cell membrane</location>
        <topology evidence="1 7">Multi-pass membrane protein</topology>
    </subcellularLocation>
</comment>
<keyword evidence="6 7" id="KW-0472">Membrane</keyword>
<comment type="caution">
    <text evidence="9">The sequence shown here is derived from an EMBL/GenBank/DDBJ whole genome shotgun (WGS) entry which is preliminary data.</text>
</comment>
<feature type="transmembrane region" description="Helical" evidence="7">
    <location>
        <begin position="128"/>
        <end position="147"/>
    </location>
</feature>
<evidence type="ECO:0000256" key="7">
    <source>
        <dbReference type="RuleBase" id="RU363032"/>
    </source>
</evidence>
<dbReference type="InterPro" id="IPR000515">
    <property type="entry name" value="MetI-like"/>
</dbReference>
<reference evidence="9" key="1">
    <citation type="submission" date="2023-05" db="EMBL/GenBank/DDBJ databases">
        <title>Whole genome sequence of Commensalibacter sp.</title>
        <authorList>
            <person name="Charoenyingcharoen P."/>
            <person name="Yukphan P."/>
        </authorList>
    </citation>
    <scope>NUCLEOTIDE SEQUENCE</scope>
    <source>
        <strain evidence="9">TBRC 10068</strain>
    </source>
</reference>
<dbReference type="InterPro" id="IPR035906">
    <property type="entry name" value="MetI-like_sf"/>
</dbReference>
<organism evidence="9 10">
    <name type="scientific">Commensalibacter nepenthis</name>
    <dbReference type="NCBI Taxonomy" id="3043872"/>
    <lineage>
        <taxon>Bacteria</taxon>
        <taxon>Pseudomonadati</taxon>
        <taxon>Pseudomonadota</taxon>
        <taxon>Alphaproteobacteria</taxon>
        <taxon>Acetobacterales</taxon>
        <taxon>Acetobacteraceae</taxon>
    </lineage>
</organism>
<evidence type="ECO:0000256" key="3">
    <source>
        <dbReference type="ARBA" id="ARBA00022475"/>
    </source>
</evidence>
<keyword evidence="2 7" id="KW-0813">Transport</keyword>
<evidence type="ECO:0000259" key="8">
    <source>
        <dbReference type="PROSITE" id="PS50928"/>
    </source>
</evidence>
<keyword evidence="10" id="KW-1185">Reference proteome</keyword>
<feature type="domain" description="ABC transmembrane type-1" evidence="8">
    <location>
        <begin position="83"/>
        <end position="267"/>
    </location>
</feature>
<feature type="transmembrane region" description="Helical" evidence="7">
    <location>
        <begin position="40"/>
        <end position="65"/>
    </location>
</feature>
<feature type="transmembrane region" description="Helical" evidence="7">
    <location>
        <begin position="153"/>
        <end position="172"/>
    </location>
</feature>
<comment type="similarity">
    <text evidence="7">Belongs to the binding-protein-dependent transport system permease family.</text>
</comment>
<keyword evidence="4 7" id="KW-0812">Transmembrane</keyword>
<evidence type="ECO:0000256" key="1">
    <source>
        <dbReference type="ARBA" id="ARBA00004651"/>
    </source>
</evidence>
<evidence type="ECO:0000256" key="6">
    <source>
        <dbReference type="ARBA" id="ARBA00023136"/>
    </source>
</evidence>
<dbReference type="PROSITE" id="PS50928">
    <property type="entry name" value="ABC_TM1"/>
    <property type="match status" value="1"/>
</dbReference>
<sequence length="285" mass="32258">MNNIRNSELILFDNANLSNDSSKNTTNKKGKLIYNKLRRYFSCVLILIAWQLSCSLGLINTSIFVSPVTIFHTMEIELFSGNLLVNLYVSLSRIILGFTFALIFGVIFGFWAGLTKIGEDIIHSPLEILRNLPTLALVPLFVFWFGIGEPSKIILISVGAFFPIYFCLYNGIKNIEPKLLELARTINLDRKSVLFHIIFYGTLPDLLQGIRYSIGVSWLMLVVAEQVNTDSGIGFMIMQAQEFSRIDIIIFGLIIYGSLGLLSDFLIRLVEERILTWHPSFCKDA</sequence>
<dbReference type="RefSeq" id="WP_281463488.1">
    <property type="nucleotide sequence ID" value="NZ_JASBAN010000002.1"/>
</dbReference>
<dbReference type="Pfam" id="PF00528">
    <property type="entry name" value="BPD_transp_1"/>
    <property type="match status" value="1"/>
</dbReference>
<evidence type="ECO:0000313" key="10">
    <source>
        <dbReference type="Proteomes" id="UP001431775"/>
    </source>
</evidence>
<keyword evidence="3" id="KW-1003">Cell membrane</keyword>
<dbReference type="EMBL" id="JASBAN010000002">
    <property type="protein sequence ID" value="MDI2113842.1"/>
    <property type="molecule type" value="Genomic_DNA"/>
</dbReference>
<dbReference type="PANTHER" id="PTHR30151">
    <property type="entry name" value="ALKANE SULFONATE ABC TRANSPORTER-RELATED, MEMBRANE SUBUNIT"/>
    <property type="match status" value="1"/>
</dbReference>
<evidence type="ECO:0000313" key="9">
    <source>
        <dbReference type="EMBL" id="MDI2113842.1"/>
    </source>
</evidence>
<evidence type="ECO:0000256" key="4">
    <source>
        <dbReference type="ARBA" id="ARBA00022692"/>
    </source>
</evidence>
<keyword evidence="5 7" id="KW-1133">Transmembrane helix</keyword>
<evidence type="ECO:0000256" key="2">
    <source>
        <dbReference type="ARBA" id="ARBA00022448"/>
    </source>
</evidence>
<accession>A0ABT6QAR3</accession>
<gene>
    <name evidence="9" type="ORF">QJV33_11235</name>
</gene>
<dbReference type="CDD" id="cd06261">
    <property type="entry name" value="TM_PBP2"/>
    <property type="match status" value="1"/>
</dbReference>
<feature type="transmembrane region" description="Helical" evidence="7">
    <location>
        <begin position="248"/>
        <end position="267"/>
    </location>
</feature>